<keyword evidence="1" id="KW-1133">Transmembrane helix</keyword>
<protein>
    <recommendedName>
        <fullName evidence="4">Retrovirus-related Pol polyprotein from transposon TNT 1-94</fullName>
    </recommendedName>
</protein>
<reference evidence="2" key="1">
    <citation type="journal article" date="2012" name="Nat. Biotechnol.">
        <title>Draft genome sequence of pigeonpea (Cajanus cajan), an orphan legume crop of resource-poor farmers.</title>
        <authorList>
            <person name="Varshney R.K."/>
            <person name="Chen W."/>
            <person name="Li Y."/>
            <person name="Bharti A.K."/>
            <person name="Saxena R.K."/>
            <person name="Schlueter J.A."/>
            <person name="Donoghue M.T."/>
            <person name="Azam S."/>
            <person name="Fan G."/>
            <person name="Whaley A.M."/>
            <person name="Farmer A.D."/>
            <person name="Sheridan J."/>
            <person name="Iwata A."/>
            <person name="Tuteja R."/>
            <person name="Penmetsa R.V."/>
            <person name="Wu W."/>
            <person name="Upadhyaya H.D."/>
            <person name="Yang S.P."/>
            <person name="Shah T."/>
            <person name="Saxena K.B."/>
            <person name="Michael T."/>
            <person name="McCombie W.R."/>
            <person name="Yang B."/>
            <person name="Zhang G."/>
            <person name="Yang H."/>
            <person name="Wang J."/>
            <person name="Spillane C."/>
            <person name="Cook D.R."/>
            <person name="May G.D."/>
            <person name="Xu X."/>
            <person name="Jackson S.A."/>
        </authorList>
    </citation>
    <scope>NUCLEOTIDE SEQUENCE [LARGE SCALE GENOMIC DNA]</scope>
</reference>
<keyword evidence="1" id="KW-0812">Transmembrane</keyword>
<dbReference type="AlphaFoldDB" id="A0A151RYP4"/>
<dbReference type="Proteomes" id="UP000075243">
    <property type="component" value="Unassembled WGS sequence"/>
</dbReference>
<organism evidence="2 3">
    <name type="scientific">Cajanus cajan</name>
    <name type="common">Pigeon pea</name>
    <name type="synonym">Cajanus indicus</name>
    <dbReference type="NCBI Taxonomy" id="3821"/>
    <lineage>
        <taxon>Eukaryota</taxon>
        <taxon>Viridiplantae</taxon>
        <taxon>Streptophyta</taxon>
        <taxon>Embryophyta</taxon>
        <taxon>Tracheophyta</taxon>
        <taxon>Spermatophyta</taxon>
        <taxon>Magnoliopsida</taxon>
        <taxon>eudicotyledons</taxon>
        <taxon>Gunneridae</taxon>
        <taxon>Pentapetalae</taxon>
        <taxon>rosids</taxon>
        <taxon>fabids</taxon>
        <taxon>Fabales</taxon>
        <taxon>Fabaceae</taxon>
        <taxon>Papilionoideae</taxon>
        <taxon>50 kb inversion clade</taxon>
        <taxon>NPAAA clade</taxon>
        <taxon>indigoferoid/millettioid clade</taxon>
        <taxon>Phaseoleae</taxon>
        <taxon>Cajanus</taxon>
    </lineage>
</organism>
<evidence type="ECO:0000313" key="2">
    <source>
        <dbReference type="EMBL" id="KYP47681.1"/>
    </source>
</evidence>
<dbReference type="Gramene" id="C.cajan_28098.t">
    <property type="protein sequence ID" value="C.cajan_28098.t.cds1"/>
    <property type="gene ID" value="C.cajan_28098"/>
</dbReference>
<proteinExistence type="predicted"/>
<evidence type="ECO:0008006" key="4">
    <source>
        <dbReference type="Google" id="ProtNLM"/>
    </source>
</evidence>
<feature type="transmembrane region" description="Helical" evidence="1">
    <location>
        <begin position="25"/>
        <end position="43"/>
    </location>
</feature>
<sequence length="66" mass="7346">MEGSKSISSPMISGYKLSKTGFENFLGASLYMLVVGALQYATITRPKISFSINKVYQFMSHPPEQH</sequence>
<keyword evidence="3" id="KW-1185">Reference proteome</keyword>
<evidence type="ECO:0000313" key="3">
    <source>
        <dbReference type="Proteomes" id="UP000075243"/>
    </source>
</evidence>
<dbReference type="EMBL" id="KQ483520">
    <property type="protein sequence ID" value="KYP47681.1"/>
    <property type="molecule type" value="Genomic_DNA"/>
</dbReference>
<keyword evidence="1" id="KW-0472">Membrane</keyword>
<gene>
    <name evidence="2" type="ORF">KK1_030631</name>
</gene>
<name>A0A151RYP4_CAJCA</name>
<accession>A0A151RYP4</accession>
<evidence type="ECO:0000256" key="1">
    <source>
        <dbReference type="SAM" id="Phobius"/>
    </source>
</evidence>